<dbReference type="PROSITE" id="PS01081">
    <property type="entry name" value="HTH_TETR_1"/>
    <property type="match status" value="1"/>
</dbReference>
<dbReference type="RefSeq" id="WP_058796577.1">
    <property type="nucleotide sequence ID" value="NZ_CP013611.1"/>
</dbReference>
<organism evidence="4 5">
    <name type="scientific">Pseudoalteromonas rubra</name>
    <dbReference type="NCBI Taxonomy" id="43658"/>
    <lineage>
        <taxon>Bacteria</taxon>
        <taxon>Pseudomonadati</taxon>
        <taxon>Pseudomonadota</taxon>
        <taxon>Gammaproteobacteria</taxon>
        <taxon>Alteromonadales</taxon>
        <taxon>Pseudoalteromonadaceae</taxon>
        <taxon>Pseudoalteromonas</taxon>
    </lineage>
</organism>
<keyword evidence="1 2" id="KW-0238">DNA-binding</keyword>
<dbReference type="Pfam" id="PF00440">
    <property type="entry name" value="TetR_N"/>
    <property type="match status" value="1"/>
</dbReference>
<evidence type="ECO:0000313" key="4">
    <source>
        <dbReference type="EMBL" id="ALU43371.1"/>
    </source>
</evidence>
<dbReference type="InterPro" id="IPR050624">
    <property type="entry name" value="HTH-type_Tx_Regulator"/>
</dbReference>
<dbReference type="KEGG" id="prr:AT705_10710"/>
<evidence type="ECO:0000256" key="1">
    <source>
        <dbReference type="ARBA" id="ARBA00023125"/>
    </source>
</evidence>
<dbReference type="SUPFAM" id="SSF46689">
    <property type="entry name" value="Homeodomain-like"/>
    <property type="match status" value="1"/>
</dbReference>
<dbReference type="Gene3D" id="1.10.357.10">
    <property type="entry name" value="Tetracycline Repressor, domain 2"/>
    <property type="match status" value="1"/>
</dbReference>
<dbReference type="EMBL" id="CP013611">
    <property type="protein sequence ID" value="ALU43371.1"/>
    <property type="molecule type" value="Genomic_DNA"/>
</dbReference>
<dbReference type="InterPro" id="IPR023772">
    <property type="entry name" value="DNA-bd_HTH_TetR-type_CS"/>
</dbReference>
<evidence type="ECO:0000259" key="3">
    <source>
        <dbReference type="PROSITE" id="PS50977"/>
    </source>
</evidence>
<evidence type="ECO:0000256" key="2">
    <source>
        <dbReference type="PROSITE-ProRule" id="PRU00335"/>
    </source>
</evidence>
<feature type="DNA-binding region" description="H-T-H motif" evidence="2">
    <location>
        <begin position="33"/>
        <end position="52"/>
    </location>
</feature>
<dbReference type="PRINTS" id="PR00455">
    <property type="entry name" value="HTHTETR"/>
</dbReference>
<dbReference type="GO" id="GO:0003677">
    <property type="term" value="F:DNA binding"/>
    <property type="evidence" value="ECO:0007669"/>
    <property type="project" value="UniProtKB-UniRule"/>
</dbReference>
<protein>
    <recommendedName>
        <fullName evidence="3">HTH tetR-type domain-containing protein</fullName>
    </recommendedName>
</protein>
<sequence>MPRRTKEEAEQTRLALIKSALQLFSEKGVAHTTLMDISKAAGVTKGAFYWHFKNKLEVLEAITQEYALPLDEAAQQKLETLTPSPANLIDAIAFYFETLEQSEALIAFQEVILFKCEYTDEFSALLKRDKDDLEKARDTFAAFMGDMDEAHWSGPRGDAQHIEVVSQALLNALVGALLHWLTTRQGILSQTVTQTVRLILRGGGLKVD</sequence>
<dbReference type="InterPro" id="IPR009057">
    <property type="entry name" value="Homeodomain-like_sf"/>
</dbReference>
<reference evidence="4 5" key="1">
    <citation type="submission" date="2015-12" db="EMBL/GenBank/DDBJ databases">
        <title>Complete genome sequence of Pseudoalteromonas rubra SCSIO 6842, harboring a conjugative plasmid.</title>
        <authorList>
            <person name="Li B."/>
            <person name="Wang X."/>
        </authorList>
    </citation>
    <scope>NUCLEOTIDE SEQUENCE [LARGE SCALE GENOMIC DNA]</scope>
    <source>
        <strain evidence="4 5">SCSIO 6842</strain>
    </source>
</reference>
<dbReference type="InterPro" id="IPR001647">
    <property type="entry name" value="HTH_TetR"/>
</dbReference>
<proteinExistence type="predicted"/>
<name>A0A0U3GJZ5_9GAMM</name>
<dbReference type="PANTHER" id="PTHR43479:SF11">
    <property type="entry name" value="ACREF_ENVCD OPERON REPRESSOR-RELATED"/>
    <property type="match status" value="1"/>
</dbReference>
<accession>A0A0U3GJZ5</accession>
<evidence type="ECO:0000313" key="5">
    <source>
        <dbReference type="Proteomes" id="UP000069015"/>
    </source>
</evidence>
<dbReference type="PANTHER" id="PTHR43479">
    <property type="entry name" value="ACREF/ENVCD OPERON REPRESSOR-RELATED"/>
    <property type="match status" value="1"/>
</dbReference>
<dbReference type="PROSITE" id="PS50977">
    <property type="entry name" value="HTH_TETR_2"/>
    <property type="match status" value="1"/>
</dbReference>
<gene>
    <name evidence="4" type="ORF">AT705_10710</name>
</gene>
<dbReference type="Proteomes" id="UP000069015">
    <property type="component" value="Chromosome 1"/>
</dbReference>
<dbReference type="AlphaFoldDB" id="A0A0U3GJZ5"/>
<feature type="domain" description="HTH tetR-type" evidence="3">
    <location>
        <begin position="10"/>
        <end position="70"/>
    </location>
</feature>